<proteinExistence type="predicted"/>
<dbReference type="PROSITE" id="PS01180">
    <property type="entry name" value="CUB"/>
    <property type="match status" value="2"/>
</dbReference>
<evidence type="ECO:0000256" key="3">
    <source>
        <dbReference type="PROSITE-ProRule" id="PRU00059"/>
    </source>
</evidence>
<sequence length="284" mass="31587">MIFHKNNANTKKPYLNLVPPVEKDIICPQINYDNQTTGKFETPGFPGKYPNSADCRYLITVPMGKRVSVIFNVFDTEECCDFVTIYEGINKDETNVLQRVSGKQTGLIVTTNATNIMEIHFHSDGNFNYQGFFAVFDAVEEYDPGFIENQCSSNFTDPNGVVVSPGFPFNYPPNANCGYLIGNGNPGTTVTLIIETFATEACCDHLRLYDGTDNNGTLIMDMSGTQVPETTYNSTQSYMFLEFKSDGNGQDSGYSIKYEIIDPTQTSVTTGPSFHNIYKKPLIV</sequence>
<evidence type="ECO:0000259" key="4">
    <source>
        <dbReference type="PROSITE" id="PS01180"/>
    </source>
</evidence>
<keyword evidence="5" id="KW-1185">Reference proteome</keyword>
<dbReference type="Pfam" id="PF00431">
    <property type="entry name" value="CUB"/>
    <property type="match status" value="2"/>
</dbReference>
<protein>
    <submittedName>
        <fullName evidence="6">CUB domain-containing protein</fullName>
    </submittedName>
</protein>
<dbReference type="PANTHER" id="PTHR24251">
    <property type="entry name" value="OVOCHYMASE-RELATED"/>
    <property type="match status" value="1"/>
</dbReference>
<dbReference type="SMART" id="SM00042">
    <property type="entry name" value="CUB"/>
    <property type="match status" value="2"/>
</dbReference>
<evidence type="ECO:0000313" key="5">
    <source>
        <dbReference type="Proteomes" id="UP000887577"/>
    </source>
</evidence>
<dbReference type="InterPro" id="IPR035914">
    <property type="entry name" value="Sperma_CUB_dom_sf"/>
</dbReference>
<dbReference type="Gene3D" id="2.60.120.290">
    <property type="entry name" value="Spermadhesin, CUB domain"/>
    <property type="match status" value="2"/>
</dbReference>
<keyword evidence="1" id="KW-0677">Repeat</keyword>
<comment type="caution">
    <text evidence="3">Lacks conserved residue(s) required for the propagation of feature annotation.</text>
</comment>
<evidence type="ECO:0000256" key="2">
    <source>
        <dbReference type="ARBA" id="ARBA00023157"/>
    </source>
</evidence>
<dbReference type="AlphaFoldDB" id="A0A914XYV2"/>
<accession>A0A914XYV2</accession>
<feature type="domain" description="CUB" evidence="4">
    <location>
        <begin position="151"/>
        <end position="261"/>
    </location>
</feature>
<dbReference type="InterPro" id="IPR000859">
    <property type="entry name" value="CUB_dom"/>
</dbReference>
<organism evidence="5 6">
    <name type="scientific">Panagrolaimus superbus</name>
    <dbReference type="NCBI Taxonomy" id="310955"/>
    <lineage>
        <taxon>Eukaryota</taxon>
        <taxon>Metazoa</taxon>
        <taxon>Ecdysozoa</taxon>
        <taxon>Nematoda</taxon>
        <taxon>Chromadorea</taxon>
        <taxon>Rhabditida</taxon>
        <taxon>Tylenchina</taxon>
        <taxon>Panagrolaimomorpha</taxon>
        <taxon>Panagrolaimoidea</taxon>
        <taxon>Panagrolaimidae</taxon>
        <taxon>Panagrolaimus</taxon>
    </lineage>
</organism>
<dbReference type="WBParaSite" id="PSU_v2.g11710.t1">
    <property type="protein sequence ID" value="PSU_v2.g11710.t1"/>
    <property type="gene ID" value="PSU_v2.g11710"/>
</dbReference>
<dbReference type="CDD" id="cd00041">
    <property type="entry name" value="CUB"/>
    <property type="match status" value="2"/>
</dbReference>
<feature type="domain" description="CUB" evidence="4">
    <location>
        <begin position="27"/>
        <end position="139"/>
    </location>
</feature>
<dbReference type="Proteomes" id="UP000887577">
    <property type="component" value="Unplaced"/>
</dbReference>
<name>A0A914XYV2_9BILA</name>
<reference evidence="6" key="1">
    <citation type="submission" date="2022-11" db="UniProtKB">
        <authorList>
            <consortium name="WormBaseParasite"/>
        </authorList>
    </citation>
    <scope>IDENTIFICATION</scope>
</reference>
<evidence type="ECO:0000313" key="6">
    <source>
        <dbReference type="WBParaSite" id="PSU_v2.g11710.t1"/>
    </source>
</evidence>
<evidence type="ECO:0000256" key="1">
    <source>
        <dbReference type="ARBA" id="ARBA00022737"/>
    </source>
</evidence>
<keyword evidence="2" id="KW-1015">Disulfide bond</keyword>
<dbReference type="SUPFAM" id="SSF49854">
    <property type="entry name" value="Spermadhesin, CUB domain"/>
    <property type="match status" value="2"/>
</dbReference>